<dbReference type="AlphaFoldDB" id="A0A5P2G0C3"/>
<name>A0A5P2G0C3_9BACT</name>
<sequence>MFLFILRAIGQEHTTIRIDYKDKPQKFQTKVLPVEKSGTDHLKPVKKFVQNTYTHFNFLFNANTRLRQILQQAKDNYQNDYQSLLDYYDYDTALVAKNQYLDTVMEKANGALVLHDLRNDWNDEVYLLLGKAYFYKDKYDTAAIHFQYLNYAYAPKDDGYDIPIGSNISNKEQEFTVSNHEKKSIFKHGSRRNIGMIWIARSLIAEKDYGVANGILQILSSDKYFPEKLQPELNDCKAFLYYSTRHYDSAAYYMLHSHKVATSNLEDARRHFLEGQLWDLAGEKKAASDAFEYAYKHSPDMVMEIYSTLNAINLHDSINDEGADQLHHLITLSKKDKYREQRDLIFYLLAIQNLKVKDTAAAVENLESSLSNRNSELQRSKSFKLLADLYELKPNYRHMAQLYDSISSPFSNDNQEMLTFATRKNGTDALLVHLDKVAYNDSIMQLAALSEADRNKILKAKIRMIRKALGLKDDTNSFNFTNNSTSSSTSLFDNNSGSGSWYFNSTSMLSQGYQRFVALYGTRPNVDNWNRLAAIQLSANVPTPNASGQMANLVDSSQIDLKYLQDQLPLTQAKRDSVLNTSAEAYLHAGEIMQNRLENYPAALDYYDKAINLTTDKQIKINAYKRMVEIATLNHDNSLVSNLNEKLKQINNGQAYLPNNNKNDITKSFSTSEKNAATKMYADVYNLLIEGEFKKSEDLKKRADSIFGTYFWTPQLLYIEAIYNVSERQDSTALNQLNFIIGKFAQSPIHEKAVTFKDVLSRRGEIEDYLKKLDIKPLEDEELNYIPNGKDQTIITVNENAKKVDLDSLKSTITNQANAIVKLKDASIVKDTTKNERHYVIDLYKPQYIVLILDKVAQVFANESVNGLKRYNDRTFGGGKINSKLVKLNDQYQLTLIGPFNEAGSALEYFEKINPVFATRILPWLEKGKYSFTMISDDNLELLQEKKTLDLYIQTLKKILPTKF</sequence>
<evidence type="ECO:0000313" key="2">
    <source>
        <dbReference type="Proteomes" id="UP000292424"/>
    </source>
</evidence>
<dbReference type="KEGG" id="arac:E0W69_011430"/>
<proteinExistence type="predicted"/>
<keyword evidence="2" id="KW-1185">Reference proteome</keyword>
<protein>
    <submittedName>
        <fullName evidence="1">Uncharacterized protein</fullName>
    </submittedName>
</protein>
<dbReference type="RefSeq" id="WP_131330192.1">
    <property type="nucleotide sequence ID" value="NZ_CP044016.1"/>
</dbReference>
<gene>
    <name evidence="1" type="ORF">E0W69_011430</name>
</gene>
<dbReference type="Proteomes" id="UP000292424">
    <property type="component" value="Chromosome"/>
</dbReference>
<reference evidence="1 2" key="1">
    <citation type="submission" date="2019-09" db="EMBL/GenBank/DDBJ databases">
        <title>Complete genome sequence of Arachidicoccus sp. B3-10 isolated from apple orchard soil.</title>
        <authorList>
            <person name="Kim H.S."/>
            <person name="Han K.-I."/>
            <person name="Suh M.K."/>
            <person name="Lee K.C."/>
            <person name="Eom M.K."/>
            <person name="Kim J.-S."/>
            <person name="Kang S.W."/>
            <person name="Sin Y."/>
            <person name="Lee J.-S."/>
        </authorList>
    </citation>
    <scope>NUCLEOTIDE SEQUENCE [LARGE SCALE GENOMIC DNA]</scope>
    <source>
        <strain evidence="1 2">B3-10</strain>
    </source>
</reference>
<dbReference type="OrthoDB" id="1522549at2"/>
<dbReference type="EMBL" id="CP044016">
    <property type="protein sequence ID" value="QES89246.1"/>
    <property type="molecule type" value="Genomic_DNA"/>
</dbReference>
<organism evidence="1 2">
    <name type="scientific">Rhizosphaericola mali</name>
    <dbReference type="NCBI Taxonomy" id="2545455"/>
    <lineage>
        <taxon>Bacteria</taxon>
        <taxon>Pseudomonadati</taxon>
        <taxon>Bacteroidota</taxon>
        <taxon>Chitinophagia</taxon>
        <taxon>Chitinophagales</taxon>
        <taxon>Chitinophagaceae</taxon>
        <taxon>Rhizosphaericola</taxon>
    </lineage>
</organism>
<accession>A0A5P2G0C3</accession>
<evidence type="ECO:0000313" key="1">
    <source>
        <dbReference type="EMBL" id="QES89246.1"/>
    </source>
</evidence>